<evidence type="ECO:0000313" key="2">
    <source>
        <dbReference type="Proteomes" id="UP000520876"/>
    </source>
</evidence>
<dbReference type="AlphaFoldDB" id="A0A7Z0N7V8"/>
<dbReference type="Proteomes" id="UP000520876">
    <property type="component" value="Unassembled WGS sequence"/>
</dbReference>
<protein>
    <submittedName>
        <fullName evidence="1">DUF1654 domain-containing protein</fullName>
    </submittedName>
</protein>
<accession>A0A7Z0N7V8</accession>
<dbReference type="RefSeq" id="WP_180091701.1">
    <property type="nucleotide sequence ID" value="NZ_JACCGK010000008.1"/>
</dbReference>
<reference evidence="1 2" key="1">
    <citation type="submission" date="2020-07" db="EMBL/GenBank/DDBJ databases">
        <title>Halomonas sp. QX-2 draft genome sequence.</title>
        <authorList>
            <person name="Qiu X."/>
        </authorList>
    </citation>
    <scope>NUCLEOTIDE SEQUENCE [LARGE SCALE GENOMIC DNA]</scope>
    <source>
        <strain evidence="1 2">QX-2</strain>
    </source>
</reference>
<proteinExistence type="predicted"/>
<dbReference type="EMBL" id="JACCGK010000008">
    <property type="protein sequence ID" value="NYT72799.1"/>
    <property type="molecule type" value="Genomic_DNA"/>
</dbReference>
<dbReference type="InterPro" id="IPR012449">
    <property type="entry name" value="Phage_F116_Orf28"/>
</dbReference>
<comment type="caution">
    <text evidence="1">The sequence shown here is derived from an EMBL/GenBank/DDBJ whole genome shotgun (WGS) entry which is preliminary data.</text>
</comment>
<sequence>MSEKKYQQLIQRVQRAINSPGAQSKHYVEIKRQPEDEADDWARMLSDLGTVENVTLITMDDHSEHVQITWNPEESMA</sequence>
<keyword evidence="2" id="KW-1185">Reference proteome</keyword>
<organism evidence="1 2">
    <name type="scientific">Vreelandella sedimenti</name>
    <dbReference type="NCBI Taxonomy" id="2729618"/>
    <lineage>
        <taxon>Bacteria</taxon>
        <taxon>Pseudomonadati</taxon>
        <taxon>Pseudomonadota</taxon>
        <taxon>Gammaproteobacteria</taxon>
        <taxon>Oceanospirillales</taxon>
        <taxon>Halomonadaceae</taxon>
        <taxon>Vreelandella</taxon>
    </lineage>
</organism>
<name>A0A7Z0N7V8_9GAMM</name>
<gene>
    <name evidence="1" type="ORF">HZU72_10200</name>
</gene>
<evidence type="ECO:0000313" key="1">
    <source>
        <dbReference type="EMBL" id="NYT72799.1"/>
    </source>
</evidence>
<dbReference type="Pfam" id="PF07867">
    <property type="entry name" value="DUF1654"/>
    <property type="match status" value="1"/>
</dbReference>